<name>A0A1F7Z1X1_9BACT</name>
<proteinExistence type="predicted"/>
<gene>
    <name evidence="1" type="ORF">A2803_04885</name>
</gene>
<dbReference type="Proteomes" id="UP000178870">
    <property type="component" value="Unassembled WGS sequence"/>
</dbReference>
<organism evidence="1 2">
    <name type="scientific">Candidatus Woesebacteria bacterium RIFCSPHIGHO2_01_FULL_44_21</name>
    <dbReference type="NCBI Taxonomy" id="1802503"/>
    <lineage>
        <taxon>Bacteria</taxon>
        <taxon>Candidatus Woeseibacteriota</taxon>
    </lineage>
</organism>
<sequence>MIFRERERANNQEWYTLDGWHLSFSGGSTKNSIVVKTRTGNIYQEPESTIHLSAALGERLEVFIKSGGYIDRVMANTDPASLNYTITQLNRAISSTGIDHATIWSIGAMGYCGYCANGEIYRRSRYLKSLIDGNNDLGKIMRQSQTLKNKQFYDRDGRIVSSAVCSLTEAFEILDYPTPPMQVSPNSSYLLIIRRADLIEGYEYTNTIVSETNQFCYDYFDFTSSSINTPTKNMPQFRKYKPSKGDQFLRAVQILKDAGYQIEDGTGCIRDNNTLVFPVPKLR</sequence>
<evidence type="ECO:0000313" key="2">
    <source>
        <dbReference type="Proteomes" id="UP000178870"/>
    </source>
</evidence>
<evidence type="ECO:0000313" key="1">
    <source>
        <dbReference type="EMBL" id="OGM33501.1"/>
    </source>
</evidence>
<dbReference type="EMBL" id="MGGP01000001">
    <property type="protein sequence ID" value="OGM33501.1"/>
    <property type="molecule type" value="Genomic_DNA"/>
</dbReference>
<dbReference type="AlphaFoldDB" id="A0A1F7Z1X1"/>
<protein>
    <submittedName>
        <fullName evidence="1">Uncharacterized protein</fullName>
    </submittedName>
</protein>
<reference evidence="1 2" key="1">
    <citation type="journal article" date="2016" name="Nat. Commun.">
        <title>Thousands of microbial genomes shed light on interconnected biogeochemical processes in an aquifer system.</title>
        <authorList>
            <person name="Anantharaman K."/>
            <person name="Brown C.T."/>
            <person name="Hug L.A."/>
            <person name="Sharon I."/>
            <person name="Castelle C.J."/>
            <person name="Probst A.J."/>
            <person name="Thomas B.C."/>
            <person name="Singh A."/>
            <person name="Wilkins M.J."/>
            <person name="Karaoz U."/>
            <person name="Brodie E.L."/>
            <person name="Williams K.H."/>
            <person name="Hubbard S.S."/>
            <person name="Banfield J.F."/>
        </authorList>
    </citation>
    <scope>NUCLEOTIDE SEQUENCE [LARGE SCALE GENOMIC DNA]</scope>
</reference>
<comment type="caution">
    <text evidence="1">The sequence shown here is derived from an EMBL/GenBank/DDBJ whole genome shotgun (WGS) entry which is preliminary data.</text>
</comment>
<accession>A0A1F7Z1X1</accession>